<dbReference type="Proteomes" id="UP000006461">
    <property type="component" value="Chromosome"/>
</dbReference>
<organism evidence="2 3">
    <name type="scientific">Modestobacter italicus (strain DSM 44449 / CECT 9708 / BC 501)</name>
    <dbReference type="NCBI Taxonomy" id="2732864"/>
    <lineage>
        <taxon>Bacteria</taxon>
        <taxon>Bacillati</taxon>
        <taxon>Actinomycetota</taxon>
        <taxon>Actinomycetes</taxon>
        <taxon>Geodermatophilales</taxon>
        <taxon>Geodermatophilaceae</taxon>
        <taxon>Modestobacter</taxon>
    </lineage>
</organism>
<keyword evidence="1" id="KW-0472">Membrane</keyword>
<dbReference type="OrthoDB" id="5198521at2"/>
<protein>
    <submittedName>
        <fullName evidence="2">Uncharacterized protein</fullName>
    </submittedName>
</protein>
<dbReference type="STRING" id="477641.MODMU_3317"/>
<sequence>MRPGPWLVGVAGAGLAAAGVALFWRTNTAPGHGTPFAGYAPLGASSAYESRLDLQFDDRWAVVWTTGHLAGLGLLGAGLVVLTGLAGWSRGRARPAAWVVPALGAAGAALVVGGCTAVLAGGAGPVVTYSGSYQPLVCPDGADCWGGLSVALGALQVAGLGMTLTGTLVVAAVAGRLLRGDAGPADGDEAPDLQ</sequence>
<evidence type="ECO:0000313" key="3">
    <source>
        <dbReference type="Proteomes" id="UP000006461"/>
    </source>
</evidence>
<proteinExistence type="predicted"/>
<keyword evidence="1" id="KW-0812">Transmembrane</keyword>
<reference evidence="2 3" key="1">
    <citation type="journal article" date="2012" name="J. Bacteriol.">
        <title>Genome Sequence of Radiation-Resistant Modestobacter marinus Strain BC501, a Representative Actinobacterium That Thrives on Calcareous Stone Surfaces.</title>
        <authorList>
            <person name="Normand P."/>
            <person name="Gury J."/>
            <person name="Pujic P."/>
            <person name="Chouaia B."/>
            <person name="Crotti E."/>
            <person name="Brusetti L."/>
            <person name="Daffonchio D."/>
            <person name="Vacherie B."/>
            <person name="Barbe V."/>
            <person name="Medigue C."/>
            <person name="Calteau A."/>
            <person name="Ghodhbane-Gtari F."/>
            <person name="Essoussi I."/>
            <person name="Nouioui I."/>
            <person name="Abbassi-Ghozzi I."/>
            <person name="Gtari M."/>
        </authorList>
    </citation>
    <scope>NUCLEOTIDE SEQUENCE [LARGE SCALE GENOMIC DNA]</scope>
    <source>
        <strain evidence="3">BC 501</strain>
    </source>
</reference>
<dbReference type="PATRIC" id="fig|477641.3.peg.3136"/>
<feature type="transmembrane region" description="Helical" evidence="1">
    <location>
        <begin position="147"/>
        <end position="174"/>
    </location>
</feature>
<feature type="transmembrane region" description="Helical" evidence="1">
    <location>
        <begin position="98"/>
        <end position="127"/>
    </location>
</feature>
<dbReference type="HOGENOM" id="CLU_1401089_0_0_11"/>
<keyword evidence="1" id="KW-1133">Transmembrane helix</keyword>
<feature type="transmembrane region" description="Helical" evidence="1">
    <location>
        <begin position="7"/>
        <end position="24"/>
    </location>
</feature>
<evidence type="ECO:0000313" key="2">
    <source>
        <dbReference type="EMBL" id="CCH88730.1"/>
    </source>
</evidence>
<dbReference type="KEGG" id="mmar:MODMU_3317"/>
<gene>
    <name evidence="2" type="ordered locus">MODMU_3317</name>
</gene>
<dbReference type="EMBL" id="FO203431">
    <property type="protein sequence ID" value="CCH88730.1"/>
    <property type="molecule type" value="Genomic_DNA"/>
</dbReference>
<feature type="transmembrane region" description="Helical" evidence="1">
    <location>
        <begin position="61"/>
        <end position="86"/>
    </location>
</feature>
<keyword evidence="3" id="KW-1185">Reference proteome</keyword>
<evidence type="ECO:0000256" key="1">
    <source>
        <dbReference type="SAM" id="Phobius"/>
    </source>
</evidence>
<name>I4EZB7_MODI5</name>
<dbReference type="AlphaFoldDB" id="I4EZB7"/>
<accession>I4EZB7</accession>